<dbReference type="SUPFAM" id="SSF53474">
    <property type="entry name" value="alpha/beta-Hydrolases"/>
    <property type="match status" value="1"/>
</dbReference>
<dbReference type="PANTHER" id="PTHR37471:SF1">
    <property type="entry name" value="AB HYDROLASE-1 DOMAIN-CONTAINING PROTEIN"/>
    <property type="match status" value="1"/>
</dbReference>
<keyword evidence="1" id="KW-0472">Membrane</keyword>
<feature type="domain" description="AB hydrolase-1" evidence="2">
    <location>
        <begin position="249"/>
        <end position="451"/>
    </location>
</feature>
<evidence type="ECO:0000313" key="3">
    <source>
        <dbReference type="EMBL" id="KAJ3169425.1"/>
    </source>
</evidence>
<accession>A0AAD5TBU6</accession>
<dbReference type="Gene3D" id="3.40.50.1820">
    <property type="entry name" value="alpha/beta hydrolase"/>
    <property type="match status" value="1"/>
</dbReference>
<name>A0AAD5TBU6_9FUNG</name>
<dbReference type="InterPro" id="IPR000073">
    <property type="entry name" value="AB_hydrolase_1"/>
</dbReference>
<proteinExistence type="predicted"/>
<dbReference type="Pfam" id="PF12697">
    <property type="entry name" value="Abhydrolase_6"/>
    <property type="match status" value="1"/>
</dbReference>
<evidence type="ECO:0000256" key="1">
    <source>
        <dbReference type="SAM" id="Phobius"/>
    </source>
</evidence>
<evidence type="ECO:0000313" key="4">
    <source>
        <dbReference type="Proteomes" id="UP001212152"/>
    </source>
</evidence>
<feature type="transmembrane region" description="Helical" evidence="1">
    <location>
        <begin position="45"/>
        <end position="61"/>
    </location>
</feature>
<feature type="transmembrane region" description="Helical" evidence="1">
    <location>
        <begin position="12"/>
        <end position="33"/>
    </location>
</feature>
<comment type="caution">
    <text evidence="3">The sequence shown here is derived from an EMBL/GenBank/DDBJ whole genome shotgun (WGS) entry which is preliminary data.</text>
</comment>
<reference evidence="3" key="1">
    <citation type="submission" date="2020-05" db="EMBL/GenBank/DDBJ databases">
        <title>Phylogenomic resolution of chytrid fungi.</title>
        <authorList>
            <person name="Stajich J.E."/>
            <person name="Amses K."/>
            <person name="Simmons R."/>
            <person name="Seto K."/>
            <person name="Myers J."/>
            <person name="Bonds A."/>
            <person name="Quandt C.A."/>
            <person name="Barry K."/>
            <person name="Liu P."/>
            <person name="Grigoriev I."/>
            <person name="Longcore J.E."/>
            <person name="James T.Y."/>
        </authorList>
    </citation>
    <scope>NUCLEOTIDE SEQUENCE</scope>
    <source>
        <strain evidence="3">JEL0379</strain>
    </source>
</reference>
<evidence type="ECO:0000259" key="2">
    <source>
        <dbReference type="Pfam" id="PF12697"/>
    </source>
</evidence>
<dbReference type="PANTHER" id="PTHR37471">
    <property type="entry name" value="UNNAMED PRODUCT"/>
    <property type="match status" value="1"/>
</dbReference>
<organism evidence="3 4">
    <name type="scientific">Geranomyces variabilis</name>
    <dbReference type="NCBI Taxonomy" id="109894"/>
    <lineage>
        <taxon>Eukaryota</taxon>
        <taxon>Fungi</taxon>
        <taxon>Fungi incertae sedis</taxon>
        <taxon>Chytridiomycota</taxon>
        <taxon>Chytridiomycota incertae sedis</taxon>
        <taxon>Chytridiomycetes</taxon>
        <taxon>Spizellomycetales</taxon>
        <taxon>Powellomycetaceae</taxon>
        <taxon>Geranomyces</taxon>
    </lineage>
</organism>
<gene>
    <name evidence="3" type="ORF">HDU87_000596</name>
</gene>
<keyword evidence="4" id="KW-1185">Reference proteome</keyword>
<dbReference type="AlphaFoldDB" id="A0AAD5TBU6"/>
<keyword evidence="1" id="KW-0812">Transmembrane</keyword>
<keyword evidence="1" id="KW-1133">Transmembrane helix</keyword>
<dbReference type="InterPro" id="IPR029058">
    <property type="entry name" value="AB_hydrolase_fold"/>
</dbReference>
<sequence length="520" mass="58973">MPIGHSPRKYWALRTVVLLVDLLTPLCCLYTLSHALHPVVTSRPLAAYCLVETLFLAFTTWKRHEFQATVKEGVYPMLRSEERLYLFNLLMKEVSRFPAFLTSQFMWADTHAQLTAKDVSELRMDNVREFMAWFLFAQKSFEEIRPELAAEADSMLKHAFCAHGLAPLQEGYNPKIKATTLTHNKVEAYHKPLAMYAIIAALEKTSHLPLRVLGFRRWRAKSPATGLTYWLRYPKRATRHRRDDKDLPLVFIHGLGGGLWCYVKFIAKLWYTQRERPIYLVELPHVSMRFTKDSPDPDASVRSIAKMLADHGHGAAVFVGHSLGTAYLSYINKHTTLAVGNVFLDPVVFRIYDTSLLYNFVHRRPGAGGTEKKANHLLMHWLVARELWISHWISRHFIWHRIHLPADRLPAAHTHVVIPERDNLINDAGGSIVKYLRGHGIATTVHAGADHAQFIIDEALENDIVEKIGAVLRSAGREWSRKRGPHAANLFSPATTASTTTAMAMAKAARPRRVHAAASG</sequence>
<protein>
    <recommendedName>
        <fullName evidence="2">AB hydrolase-1 domain-containing protein</fullName>
    </recommendedName>
</protein>
<dbReference type="EMBL" id="JADGJQ010000106">
    <property type="protein sequence ID" value="KAJ3169425.1"/>
    <property type="molecule type" value="Genomic_DNA"/>
</dbReference>
<dbReference type="Proteomes" id="UP001212152">
    <property type="component" value="Unassembled WGS sequence"/>
</dbReference>